<dbReference type="GO" id="GO:0008360">
    <property type="term" value="P:regulation of cell shape"/>
    <property type="evidence" value="ECO:0007669"/>
    <property type="project" value="UniProtKB-KW"/>
</dbReference>
<gene>
    <name evidence="7" type="ORF">FYJ60_00370</name>
</gene>
<keyword evidence="5 6" id="KW-0472">Membrane</keyword>
<feature type="transmembrane region" description="Helical" evidence="6">
    <location>
        <begin position="41"/>
        <end position="61"/>
    </location>
</feature>
<keyword evidence="3" id="KW-0133">Cell shape</keyword>
<dbReference type="Proteomes" id="UP000466864">
    <property type="component" value="Unassembled WGS sequence"/>
</dbReference>
<keyword evidence="2 6" id="KW-0812">Transmembrane</keyword>
<feature type="transmembrane region" description="Helical" evidence="6">
    <location>
        <begin position="275"/>
        <end position="295"/>
    </location>
</feature>
<dbReference type="PANTHER" id="PTHR30474:SF14">
    <property type="entry name" value="CELL CYCLE PROTEIN"/>
    <property type="match status" value="1"/>
</dbReference>
<feature type="transmembrane region" description="Helical" evidence="6">
    <location>
        <begin position="176"/>
        <end position="194"/>
    </location>
</feature>
<feature type="transmembrane region" description="Helical" evidence="6">
    <location>
        <begin position="12"/>
        <end position="29"/>
    </location>
</feature>
<dbReference type="GO" id="GO:0051301">
    <property type="term" value="P:cell division"/>
    <property type="evidence" value="ECO:0007669"/>
    <property type="project" value="InterPro"/>
</dbReference>
<dbReference type="AlphaFoldDB" id="A0A7X2P5V9"/>
<evidence type="ECO:0000256" key="1">
    <source>
        <dbReference type="ARBA" id="ARBA00004141"/>
    </source>
</evidence>
<feature type="transmembrane region" description="Helical" evidence="6">
    <location>
        <begin position="96"/>
        <end position="116"/>
    </location>
</feature>
<proteinExistence type="predicted"/>
<feature type="transmembrane region" description="Helical" evidence="6">
    <location>
        <begin position="316"/>
        <end position="335"/>
    </location>
</feature>
<sequence length="390" mass="42475">MLHQYQLKNYNFILCAALIVLSVIGILLVGSADSSLQGRQMAGVIFGAILMVVVSLIDYNWILHFSWALYGITLALLLLVLVIGIASHGAARWIEVGGVTLQPTELCKILLILFFADFFMKKEENLSTWKTIGTAVLLAGVPLVMILRQPDLKNTITISLIFIAMYFSAGLSYRRILTILAVIVPLALGLFLLITKTDLPIVDDYQKSRIMTFLEPENDQYSETAMQQENSVMAIGSGQITGKGLNNNDVSSVNKGNFVAESQNDFIFAVAGEELGFVGCLFIILLLTLIVILCFRTGARARNLGGKLFCDGMGALIALQSFINIGVACGILPNTGTTLPFVSYGLTSLISLYIGMGVVLNVGLQKKNKEIAVKLSSGNLYERSFHAIKF</sequence>
<evidence type="ECO:0000256" key="2">
    <source>
        <dbReference type="ARBA" id="ARBA00022692"/>
    </source>
</evidence>
<evidence type="ECO:0000256" key="3">
    <source>
        <dbReference type="ARBA" id="ARBA00022960"/>
    </source>
</evidence>
<keyword evidence="8" id="KW-1185">Reference proteome</keyword>
<dbReference type="GO" id="GO:0015648">
    <property type="term" value="F:lipid-linked peptidoglycan transporter activity"/>
    <property type="evidence" value="ECO:0007669"/>
    <property type="project" value="TreeGrafter"/>
</dbReference>
<reference evidence="7 8" key="1">
    <citation type="submission" date="2019-08" db="EMBL/GenBank/DDBJ databases">
        <title>In-depth cultivation of the pig gut microbiome towards novel bacterial diversity and tailored functional studies.</title>
        <authorList>
            <person name="Wylensek D."/>
            <person name="Hitch T.C.A."/>
            <person name="Clavel T."/>
        </authorList>
    </citation>
    <scope>NUCLEOTIDE SEQUENCE [LARGE SCALE GENOMIC DNA]</scope>
    <source>
        <strain evidence="7 8">Oil+RF-744-WCA-WT-13</strain>
    </source>
</reference>
<name>A0A7X2P5V9_9FIRM</name>
<evidence type="ECO:0000313" key="7">
    <source>
        <dbReference type="EMBL" id="MST80791.1"/>
    </source>
</evidence>
<organism evidence="7 8">
    <name type="scientific">Bilifractor porci</name>
    <dbReference type="NCBI Taxonomy" id="2606636"/>
    <lineage>
        <taxon>Bacteria</taxon>
        <taxon>Bacillati</taxon>
        <taxon>Bacillota</taxon>
        <taxon>Clostridia</taxon>
        <taxon>Lachnospirales</taxon>
        <taxon>Lachnospiraceae</taxon>
        <taxon>Bilifractor</taxon>
    </lineage>
</organism>
<comment type="subcellular location">
    <subcellularLocation>
        <location evidence="1">Membrane</location>
        <topology evidence="1">Multi-pass membrane protein</topology>
    </subcellularLocation>
</comment>
<protein>
    <submittedName>
        <fullName evidence="7">Rod shape-determining protein RodA</fullName>
    </submittedName>
</protein>
<evidence type="ECO:0000256" key="5">
    <source>
        <dbReference type="ARBA" id="ARBA00023136"/>
    </source>
</evidence>
<feature type="transmembrane region" description="Helical" evidence="6">
    <location>
        <begin position="152"/>
        <end position="169"/>
    </location>
</feature>
<dbReference type="GO" id="GO:0032153">
    <property type="term" value="C:cell division site"/>
    <property type="evidence" value="ECO:0007669"/>
    <property type="project" value="TreeGrafter"/>
</dbReference>
<comment type="caution">
    <text evidence="7">The sequence shown here is derived from an EMBL/GenBank/DDBJ whole genome shotgun (WGS) entry which is preliminary data.</text>
</comment>
<accession>A0A7X2P5V9</accession>
<feature type="transmembrane region" description="Helical" evidence="6">
    <location>
        <begin position="341"/>
        <end position="364"/>
    </location>
</feature>
<dbReference type="InterPro" id="IPR001182">
    <property type="entry name" value="FtsW/RodA"/>
</dbReference>
<dbReference type="GO" id="GO:0005886">
    <property type="term" value="C:plasma membrane"/>
    <property type="evidence" value="ECO:0007669"/>
    <property type="project" value="TreeGrafter"/>
</dbReference>
<feature type="transmembrane region" description="Helical" evidence="6">
    <location>
        <begin position="68"/>
        <end position="90"/>
    </location>
</feature>
<dbReference type="EMBL" id="VUMV01000001">
    <property type="protein sequence ID" value="MST80791.1"/>
    <property type="molecule type" value="Genomic_DNA"/>
</dbReference>
<dbReference type="Pfam" id="PF01098">
    <property type="entry name" value="FTSW_RODA_SPOVE"/>
    <property type="match status" value="1"/>
</dbReference>
<evidence type="ECO:0000256" key="6">
    <source>
        <dbReference type="SAM" id="Phobius"/>
    </source>
</evidence>
<dbReference type="PANTHER" id="PTHR30474">
    <property type="entry name" value="CELL CYCLE PROTEIN"/>
    <property type="match status" value="1"/>
</dbReference>
<feature type="transmembrane region" description="Helical" evidence="6">
    <location>
        <begin position="128"/>
        <end position="146"/>
    </location>
</feature>
<evidence type="ECO:0000313" key="8">
    <source>
        <dbReference type="Proteomes" id="UP000466864"/>
    </source>
</evidence>
<keyword evidence="4 6" id="KW-1133">Transmembrane helix</keyword>
<evidence type="ECO:0000256" key="4">
    <source>
        <dbReference type="ARBA" id="ARBA00022989"/>
    </source>
</evidence>
<dbReference type="RefSeq" id="WP_154456610.1">
    <property type="nucleotide sequence ID" value="NZ_VUMV01000001.1"/>
</dbReference>